<proteinExistence type="inferred from homology"/>
<dbReference type="InterPro" id="IPR005331">
    <property type="entry name" value="Sulfotransferase"/>
</dbReference>
<dbReference type="AlphaFoldDB" id="A0A3R7MC47"/>
<keyword evidence="5" id="KW-1133">Transmembrane helix</keyword>
<comment type="similarity">
    <text evidence="2 9">Belongs to the sulfotransferase 2 family.</text>
</comment>
<dbReference type="GO" id="GO:0016051">
    <property type="term" value="P:carbohydrate biosynthetic process"/>
    <property type="evidence" value="ECO:0007669"/>
    <property type="project" value="InterPro"/>
</dbReference>
<keyword evidence="9" id="KW-0119">Carbohydrate metabolism</keyword>
<evidence type="ECO:0000256" key="2">
    <source>
        <dbReference type="ARBA" id="ARBA00006339"/>
    </source>
</evidence>
<dbReference type="GO" id="GO:0008146">
    <property type="term" value="F:sulfotransferase activity"/>
    <property type="evidence" value="ECO:0007669"/>
    <property type="project" value="InterPro"/>
</dbReference>
<dbReference type="Pfam" id="PF03567">
    <property type="entry name" value="Sulfotransfer_2"/>
    <property type="match status" value="1"/>
</dbReference>
<dbReference type="GO" id="GO:0000139">
    <property type="term" value="C:Golgi membrane"/>
    <property type="evidence" value="ECO:0007669"/>
    <property type="project" value="UniProtKB-SubCell"/>
</dbReference>
<evidence type="ECO:0000256" key="4">
    <source>
        <dbReference type="ARBA" id="ARBA00022692"/>
    </source>
</evidence>
<reference evidence="11 12" key="1">
    <citation type="submission" date="2018-04" db="EMBL/GenBank/DDBJ databases">
        <authorList>
            <person name="Zhang X."/>
            <person name="Yuan J."/>
            <person name="Li F."/>
            <person name="Xiang J."/>
        </authorList>
    </citation>
    <scope>NUCLEOTIDE SEQUENCE [LARGE SCALE GENOMIC DNA]</scope>
    <source>
        <tissue evidence="11">Muscle</tissue>
    </source>
</reference>
<comment type="caution">
    <text evidence="11">The sequence shown here is derived from an EMBL/GenBank/DDBJ whole genome shotgun (WGS) entry which is preliminary data.</text>
</comment>
<evidence type="ECO:0000256" key="1">
    <source>
        <dbReference type="ARBA" id="ARBA00004323"/>
    </source>
</evidence>
<evidence type="ECO:0000256" key="9">
    <source>
        <dbReference type="RuleBase" id="RU364020"/>
    </source>
</evidence>
<accession>A0A3R7MC47</accession>
<dbReference type="PANTHER" id="PTHR12137">
    <property type="entry name" value="CARBOHYDRATE SULFOTRANSFERASE"/>
    <property type="match status" value="1"/>
</dbReference>
<dbReference type="Proteomes" id="UP000283509">
    <property type="component" value="Unassembled WGS sequence"/>
</dbReference>
<feature type="chain" id="PRO_5018544567" description="Carbohydrate sulfotransferase" evidence="10">
    <location>
        <begin position="27"/>
        <end position="375"/>
    </location>
</feature>
<evidence type="ECO:0000256" key="3">
    <source>
        <dbReference type="ARBA" id="ARBA00022679"/>
    </source>
</evidence>
<evidence type="ECO:0000256" key="7">
    <source>
        <dbReference type="ARBA" id="ARBA00023136"/>
    </source>
</evidence>
<keyword evidence="12" id="KW-1185">Reference proteome</keyword>
<evidence type="ECO:0000256" key="6">
    <source>
        <dbReference type="ARBA" id="ARBA00023034"/>
    </source>
</evidence>
<dbReference type="OrthoDB" id="6338042at2759"/>
<organism evidence="11 12">
    <name type="scientific">Penaeus vannamei</name>
    <name type="common">Whiteleg shrimp</name>
    <name type="synonym">Litopenaeus vannamei</name>
    <dbReference type="NCBI Taxonomy" id="6689"/>
    <lineage>
        <taxon>Eukaryota</taxon>
        <taxon>Metazoa</taxon>
        <taxon>Ecdysozoa</taxon>
        <taxon>Arthropoda</taxon>
        <taxon>Crustacea</taxon>
        <taxon>Multicrustacea</taxon>
        <taxon>Malacostraca</taxon>
        <taxon>Eumalacostraca</taxon>
        <taxon>Eucarida</taxon>
        <taxon>Decapoda</taxon>
        <taxon>Dendrobranchiata</taxon>
        <taxon>Penaeoidea</taxon>
        <taxon>Penaeidae</taxon>
        <taxon>Penaeus</taxon>
    </lineage>
</organism>
<evidence type="ECO:0000256" key="5">
    <source>
        <dbReference type="ARBA" id="ARBA00022989"/>
    </source>
</evidence>
<evidence type="ECO:0000256" key="10">
    <source>
        <dbReference type="SAM" id="SignalP"/>
    </source>
</evidence>
<keyword evidence="9" id="KW-0735">Signal-anchor</keyword>
<keyword evidence="8 9" id="KW-0325">Glycoprotein</keyword>
<keyword evidence="4" id="KW-0812">Transmembrane</keyword>
<sequence>MTLNSRRRTTSSCAVLLVVLFFAVNTYTPDTQRGSSEADLLFPSEAARPVFETLRTKRKLKPESTTSYQSEPTPDLHETFRIRREHLLEQCRRLNITRKFTSEHWLWSMLLEFPGPLDVCLPPKVGSTSWRDLHKRVSERGALPDLHPASAILVRHPLSRLTSAYRDKYLDGAPISDYDKNWRKSQGFNSPRYFYWYNYWLPTLISSGRLAASKEFLKRVRDARSIPGTNSLGIAKLRDAVMDTYGSEDLKTQFSNATFTFREFLEFILWVDELGMRDLHWGTYTEQCLPCQEDYQYILHLETVDAESRVLLQDVGYPEDIRLATKHRTKGLSHSLSTNDLEYYKDLPKALVNKIIKFYEYDFELFGYNKDILTV</sequence>
<protein>
    <recommendedName>
        <fullName evidence="9">Carbohydrate sulfotransferase</fullName>
        <ecNumber evidence="9">2.8.2.-</ecNumber>
    </recommendedName>
</protein>
<evidence type="ECO:0000313" key="12">
    <source>
        <dbReference type="Proteomes" id="UP000283509"/>
    </source>
</evidence>
<gene>
    <name evidence="11" type="ORF">C7M84_003409</name>
</gene>
<feature type="signal peptide" evidence="10">
    <location>
        <begin position="1"/>
        <end position="26"/>
    </location>
</feature>
<dbReference type="InterPro" id="IPR018011">
    <property type="entry name" value="Carb_sulfotrans_8-10"/>
</dbReference>
<evidence type="ECO:0000256" key="8">
    <source>
        <dbReference type="ARBA" id="ARBA00023180"/>
    </source>
</evidence>
<keyword evidence="10" id="KW-0732">Signal</keyword>
<reference evidence="11 12" key="2">
    <citation type="submission" date="2019-01" db="EMBL/GenBank/DDBJ databases">
        <title>The decoding of complex shrimp genome reveals the adaptation for benthos swimmer, frequently molting mechanism and breeding impact on genome.</title>
        <authorList>
            <person name="Sun Y."/>
            <person name="Gao Y."/>
            <person name="Yu Y."/>
        </authorList>
    </citation>
    <scope>NUCLEOTIDE SEQUENCE [LARGE SCALE GENOMIC DNA]</scope>
    <source>
        <tissue evidence="11">Muscle</tissue>
    </source>
</reference>
<evidence type="ECO:0000313" key="11">
    <source>
        <dbReference type="EMBL" id="ROT77894.1"/>
    </source>
</evidence>
<dbReference type="EMBL" id="QCYY01001461">
    <property type="protein sequence ID" value="ROT77894.1"/>
    <property type="molecule type" value="Genomic_DNA"/>
</dbReference>
<comment type="subcellular location">
    <subcellularLocation>
        <location evidence="1 9">Golgi apparatus membrane</location>
        <topology evidence="1 9">Single-pass type II membrane protein</topology>
    </subcellularLocation>
</comment>
<name>A0A3R7MC47_PENVA</name>
<dbReference type="PANTHER" id="PTHR12137:SF54">
    <property type="entry name" value="CARBOHYDRATE SULFOTRANSFERASE"/>
    <property type="match status" value="1"/>
</dbReference>
<keyword evidence="7" id="KW-0472">Membrane</keyword>
<keyword evidence="3 9" id="KW-0808">Transferase</keyword>
<dbReference type="EC" id="2.8.2.-" evidence="9"/>
<keyword evidence="6 9" id="KW-0333">Golgi apparatus</keyword>